<organism evidence="2 3">
    <name type="scientific">Trichonephila inaurata madagascariensis</name>
    <dbReference type="NCBI Taxonomy" id="2747483"/>
    <lineage>
        <taxon>Eukaryota</taxon>
        <taxon>Metazoa</taxon>
        <taxon>Ecdysozoa</taxon>
        <taxon>Arthropoda</taxon>
        <taxon>Chelicerata</taxon>
        <taxon>Arachnida</taxon>
        <taxon>Araneae</taxon>
        <taxon>Araneomorphae</taxon>
        <taxon>Entelegynae</taxon>
        <taxon>Araneoidea</taxon>
        <taxon>Nephilidae</taxon>
        <taxon>Trichonephila</taxon>
        <taxon>Trichonephila inaurata</taxon>
    </lineage>
</organism>
<evidence type="ECO:0000313" key="3">
    <source>
        <dbReference type="Proteomes" id="UP000886998"/>
    </source>
</evidence>
<name>A0A8X7C1I8_9ARAC</name>
<evidence type="ECO:0000313" key="2">
    <source>
        <dbReference type="EMBL" id="GFY49459.1"/>
    </source>
</evidence>
<dbReference type="Proteomes" id="UP000886998">
    <property type="component" value="Unassembled WGS sequence"/>
</dbReference>
<reference evidence="2" key="1">
    <citation type="submission" date="2020-08" db="EMBL/GenBank/DDBJ databases">
        <title>Multicomponent nature underlies the extraordinary mechanical properties of spider dragline silk.</title>
        <authorList>
            <person name="Kono N."/>
            <person name="Nakamura H."/>
            <person name="Mori M."/>
            <person name="Yoshida Y."/>
            <person name="Ohtoshi R."/>
            <person name="Malay A.D."/>
            <person name="Moran D.A.P."/>
            <person name="Tomita M."/>
            <person name="Numata K."/>
            <person name="Arakawa K."/>
        </authorList>
    </citation>
    <scope>NUCLEOTIDE SEQUENCE</scope>
</reference>
<evidence type="ECO:0000313" key="1">
    <source>
        <dbReference type="EMBL" id="GFS57626.1"/>
    </source>
</evidence>
<sequence length="116" mass="13182">MDFIPLVEFCIMMMVINDAVEELVEEVDHPKGAETYERGTRIKNIDTLASDSKETEESVTSLVKELFAKMDGCQKFCKGRVPTKQNPNKPRWHCLEQWTSNCVPRNPGVPQGLLRG</sequence>
<gene>
    <name evidence="1" type="ORF">TNIN_149121</name>
    <name evidence="2" type="ORF">TNIN_231711</name>
</gene>
<keyword evidence="3" id="KW-1185">Reference proteome</keyword>
<accession>A0A8X7C1I8</accession>
<dbReference type="EMBL" id="BMAV01027260">
    <property type="protein sequence ID" value="GFS57626.1"/>
    <property type="molecule type" value="Genomic_DNA"/>
</dbReference>
<protein>
    <submittedName>
        <fullName evidence="2">Uncharacterized protein</fullName>
    </submittedName>
</protein>
<comment type="caution">
    <text evidence="2">The sequence shown here is derived from an EMBL/GenBank/DDBJ whole genome shotgun (WGS) entry which is preliminary data.</text>
</comment>
<dbReference type="AlphaFoldDB" id="A0A8X7C1I8"/>
<proteinExistence type="predicted"/>
<dbReference type="EMBL" id="BMAV01007029">
    <property type="protein sequence ID" value="GFY49459.1"/>
    <property type="molecule type" value="Genomic_DNA"/>
</dbReference>